<evidence type="ECO:0000256" key="1">
    <source>
        <dbReference type="SAM" id="MobiDB-lite"/>
    </source>
</evidence>
<accession>A0A9X9PYX7</accession>
<dbReference type="EMBL" id="CYRY02010231">
    <property type="protein sequence ID" value="VCW78526.1"/>
    <property type="molecule type" value="Genomic_DNA"/>
</dbReference>
<sequence length="405" mass="41202">MMPCPGGGLSLTCSQQVVEGSISPAGSEPELDFASSPREEPLQVEIWASGEQRMETCWQEDHRDPLSRPEAAPQTPAPAPAPSSPCAGSPLGLGPESESESAPRTCASSRAASSLSGLSCCSLQEFQKASATLVQLSESSVSLSDWEAGDPTDVDPGWSGLLSPQDSWGVHRGRERVAWERLEGSRTGPRGGSPIDAGGPEPRGDLVRAGRLLPLPDAPSGRSGSELSEASSEVWDEENLLGPGPGADPASGRSSPAGGSSHLEGGRAPCSVPPSLGLGEGQEASRTSGSLVSGLNTERAKQVSPEAGFPPLPSTASPSSDLDLPLSSPSRSLAPGGVEFGEGGDTGALQASAACPEGPGDTDLSLSNHRKPQQAWSEPEVPVSLQAPPGDPGGLVAQTPEGWAP</sequence>
<evidence type="ECO:0000313" key="2">
    <source>
        <dbReference type="EMBL" id="VCW78526.1"/>
    </source>
</evidence>
<proteinExistence type="predicted"/>
<comment type="caution">
    <text evidence="2">The sequence shown here is derived from an EMBL/GenBank/DDBJ whole genome shotgun (WGS) entry which is preliminary data.</text>
</comment>
<feature type="non-terminal residue" evidence="2">
    <location>
        <position position="405"/>
    </location>
</feature>
<feature type="compositionally biased region" description="Low complexity" evidence="1">
    <location>
        <begin position="247"/>
        <end position="261"/>
    </location>
</feature>
<evidence type="ECO:0000313" key="3">
    <source>
        <dbReference type="Proteomes" id="UP000269945"/>
    </source>
</evidence>
<keyword evidence="3" id="KW-1185">Reference proteome</keyword>
<feature type="region of interest" description="Disordered" evidence="1">
    <location>
        <begin position="137"/>
        <end position="405"/>
    </location>
</feature>
<feature type="compositionally biased region" description="Polar residues" evidence="1">
    <location>
        <begin position="284"/>
        <end position="296"/>
    </location>
</feature>
<reference evidence="2 3" key="1">
    <citation type="submission" date="2018-10" db="EMBL/GenBank/DDBJ databases">
        <authorList>
            <person name="Ekblom R."/>
            <person name="Jareborg N."/>
        </authorList>
    </citation>
    <scope>NUCLEOTIDE SEQUENCE [LARGE SCALE GENOMIC DNA]</scope>
    <source>
        <tissue evidence="2">Muscle</tissue>
    </source>
</reference>
<dbReference type="AlphaFoldDB" id="A0A9X9PYX7"/>
<feature type="compositionally biased region" description="Low complexity" evidence="1">
    <location>
        <begin position="314"/>
        <end position="337"/>
    </location>
</feature>
<name>A0A9X9PYX7_GULGU</name>
<gene>
    <name evidence="2" type="ORF">BN2614_LOCUS1</name>
</gene>
<feature type="region of interest" description="Disordered" evidence="1">
    <location>
        <begin position="20"/>
        <end position="109"/>
    </location>
</feature>
<protein>
    <submittedName>
        <fullName evidence="2">Uncharacterized protein</fullName>
    </submittedName>
</protein>
<dbReference type="Proteomes" id="UP000269945">
    <property type="component" value="Unassembled WGS sequence"/>
</dbReference>
<feature type="compositionally biased region" description="Basic and acidic residues" evidence="1">
    <location>
        <begin position="175"/>
        <end position="184"/>
    </location>
</feature>
<feature type="compositionally biased region" description="Low complexity" evidence="1">
    <location>
        <begin position="84"/>
        <end position="95"/>
    </location>
</feature>
<feature type="compositionally biased region" description="Polar residues" evidence="1">
    <location>
        <begin position="222"/>
        <end position="231"/>
    </location>
</feature>
<organism evidence="2 3">
    <name type="scientific">Gulo gulo</name>
    <name type="common">Wolverine</name>
    <name type="synonym">Gluton</name>
    <dbReference type="NCBI Taxonomy" id="48420"/>
    <lineage>
        <taxon>Eukaryota</taxon>
        <taxon>Metazoa</taxon>
        <taxon>Chordata</taxon>
        <taxon>Craniata</taxon>
        <taxon>Vertebrata</taxon>
        <taxon>Euteleostomi</taxon>
        <taxon>Mammalia</taxon>
        <taxon>Eutheria</taxon>
        <taxon>Laurasiatheria</taxon>
        <taxon>Carnivora</taxon>
        <taxon>Caniformia</taxon>
        <taxon>Musteloidea</taxon>
        <taxon>Mustelidae</taxon>
        <taxon>Guloninae</taxon>
        <taxon>Gulo</taxon>
    </lineage>
</organism>